<dbReference type="AlphaFoldDB" id="A0A3P1B2F6"/>
<name>A0A3P1B2F6_9FLAO</name>
<accession>A0A3P1B2F6</accession>
<sequence length="180" mass="21125">MKPKITTINIFPRKLTLNDFDESNFQQTFDKRISDVSFQRIFDFIEKSNSSDLQISDQVAFLNLLIWLQRANPKSVYISTKEIMRHLNSTREKPMNEEYFRSKIIGNLRDKGILISSSNTGYKIPTSKRDLESFLKHGNRVILPMLNRIKQARNAIKLATLNELDILEDEKYKELKNLLE</sequence>
<keyword evidence="2" id="KW-1185">Reference proteome</keyword>
<organism evidence="1 2">
    <name type="scientific">Paenimyroides viscosum</name>
    <dbReference type="NCBI Taxonomy" id="2488729"/>
    <lineage>
        <taxon>Bacteria</taxon>
        <taxon>Pseudomonadati</taxon>
        <taxon>Bacteroidota</taxon>
        <taxon>Flavobacteriia</taxon>
        <taxon>Flavobacteriales</taxon>
        <taxon>Flavobacteriaceae</taxon>
        <taxon>Paenimyroides</taxon>
    </lineage>
</organism>
<evidence type="ECO:0000313" key="2">
    <source>
        <dbReference type="Proteomes" id="UP000268372"/>
    </source>
</evidence>
<proteinExistence type="predicted"/>
<dbReference type="RefSeq" id="WP_124899207.1">
    <property type="nucleotide sequence ID" value="NZ_RQTJ01000011.1"/>
</dbReference>
<protein>
    <submittedName>
        <fullName evidence="1">Uncharacterized protein</fullName>
    </submittedName>
</protein>
<dbReference type="EMBL" id="RQTJ01000011">
    <property type="protein sequence ID" value="RRA95164.1"/>
    <property type="molecule type" value="Genomic_DNA"/>
</dbReference>
<comment type="caution">
    <text evidence="1">The sequence shown here is derived from an EMBL/GenBank/DDBJ whole genome shotgun (WGS) entry which is preliminary data.</text>
</comment>
<dbReference type="OrthoDB" id="6057352at2"/>
<evidence type="ECO:0000313" key="1">
    <source>
        <dbReference type="EMBL" id="RRA95164.1"/>
    </source>
</evidence>
<dbReference type="Proteomes" id="UP000268372">
    <property type="component" value="Unassembled WGS sequence"/>
</dbReference>
<reference evidence="1 2" key="1">
    <citation type="submission" date="2018-11" db="EMBL/GenBank/DDBJ databases">
        <title>Flavobacterium sp. nov., YIM 102796 draft genome.</title>
        <authorList>
            <person name="Li G."/>
            <person name="Jiang Y."/>
        </authorList>
    </citation>
    <scope>NUCLEOTIDE SEQUENCE [LARGE SCALE GENOMIC DNA]</scope>
    <source>
        <strain evidence="1 2">YIM 102796</strain>
    </source>
</reference>
<gene>
    <name evidence="1" type="ORF">EG242_07105</name>
</gene>